<dbReference type="GO" id="GO:0003677">
    <property type="term" value="F:DNA binding"/>
    <property type="evidence" value="ECO:0007669"/>
    <property type="project" value="InterPro"/>
</dbReference>
<dbReference type="PANTHER" id="PTHR33375">
    <property type="entry name" value="CHROMOSOME-PARTITIONING PROTEIN PARB-RELATED"/>
    <property type="match status" value="1"/>
</dbReference>
<dbReference type="PANTHER" id="PTHR33375:SF1">
    <property type="entry name" value="CHROMOSOME-PARTITIONING PROTEIN PARB-RELATED"/>
    <property type="match status" value="1"/>
</dbReference>
<dbReference type="Gene3D" id="3.90.1530.10">
    <property type="entry name" value="Conserved hypothetical protein from pyrococcus furiosus pfu- 392566-001, ParB domain"/>
    <property type="match status" value="1"/>
</dbReference>
<feature type="compositionally biased region" description="Low complexity" evidence="5">
    <location>
        <begin position="449"/>
        <end position="460"/>
    </location>
</feature>
<keyword evidence="1" id="KW-0489">Methyltransferase</keyword>
<dbReference type="SUPFAM" id="SSF110849">
    <property type="entry name" value="ParB/Sulfiredoxin"/>
    <property type="match status" value="1"/>
</dbReference>
<accession>A0A7W6NDS7</accession>
<keyword evidence="2" id="KW-0808">Transferase</keyword>
<reference evidence="7 8" key="1">
    <citation type="submission" date="2020-08" db="EMBL/GenBank/DDBJ databases">
        <title>Genomic Encyclopedia of Type Strains, Phase IV (KMG-IV): sequencing the most valuable type-strain genomes for metagenomic binning, comparative biology and taxonomic classification.</title>
        <authorList>
            <person name="Goeker M."/>
        </authorList>
    </citation>
    <scope>NUCLEOTIDE SEQUENCE [LARGE SCALE GENOMIC DNA]</scope>
    <source>
        <strain evidence="7 8">DSM 23447</strain>
    </source>
</reference>
<dbReference type="PRINTS" id="PR00508">
    <property type="entry name" value="S21N4MTFRASE"/>
</dbReference>
<comment type="catalytic activity">
    <reaction evidence="3">
        <text>a 2'-deoxyadenosine in DNA + S-adenosyl-L-methionine = an N(6)-methyl-2'-deoxyadenosine in DNA + S-adenosyl-L-homocysteine + H(+)</text>
        <dbReference type="Rhea" id="RHEA:15197"/>
        <dbReference type="Rhea" id="RHEA-COMP:12418"/>
        <dbReference type="Rhea" id="RHEA-COMP:12419"/>
        <dbReference type="ChEBI" id="CHEBI:15378"/>
        <dbReference type="ChEBI" id="CHEBI:57856"/>
        <dbReference type="ChEBI" id="CHEBI:59789"/>
        <dbReference type="ChEBI" id="CHEBI:90615"/>
        <dbReference type="ChEBI" id="CHEBI:90616"/>
        <dbReference type="EC" id="2.1.1.72"/>
    </reaction>
</comment>
<dbReference type="EC" id="2.1.1.-" evidence="4"/>
<evidence type="ECO:0000313" key="7">
    <source>
        <dbReference type="EMBL" id="MBB4054041.1"/>
    </source>
</evidence>
<dbReference type="InterPro" id="IPR001091">
    <property type="entry name" value="RM_Methyltransferase"/>
</dbReference>
<dbReference type="SUPFAM" id="SSF53335">
    <property type="entry name" value="S-adenosyl-L-methionine-dependent methyltransferases"/>
    <property type="match status" value="1"/>
</dbReference>
<dbReference type="GO" id="GO:0008170">
    <property type="term" value="F:N-methyltransferase activity"/>
    <property type="evidence" value="ECO:0007669"/>
    <property type="project" value="InterPro"/>
</dbReference>
<sequence length="469" mass="51556">MRNAKQSQTQSSLEALYKDCSPIIEQVPVATLRPYQRQLKKHSPQQIEQLANSVRTFGLVQPLVADENNVIIAGAGLLQAAINVGYEHVPVVRLKHLNEASKKALRIALNKLAELSHWDDSLLAIEFNDMLELELSIELNFDFSITGFTSPEVDQLISNAECPPGDDPGVALSTGEPVISELGDLWLLGDHRLICGNSLEEETYKSLFGSERAHMGIHDAPYDVKIEGHVSSSGRHTEFVMGSGELGDDFVPFLSRFLKASKDFSLPAAYQYCFMDWRHMMEMSTAGQNAGLVLKNLCVWDKGVGGMGSLYRSQHELVFVFADPKASGTNNVQLGKFGRNRTNVWSYPGSFAMRDELALHPTPKNVAMIADAIRDVSPRNGIVLDAFSGSGTTIISAAKTGRRAYAIELDPKFVDVGVKRWQEWSGETAHHAETGLSFANLSDLRQKNRGQSGSSGSAPSRARRRVRIG</sequence>
<dbReference type="InterPro" id="IPR015840">
    <property type="entry name" value="DNA_MeTrfase_ParB"/>
</dbReference>
<dbReference type="SMART" id="SM00470">
    <property type="entry name" value="ParB"/>
    <property type="match status" value="1"/>
</dbReference>
<feature type="region of interest" description="Disordered" evidence="5">
    <location>
        <begin position="446"/>
        <end position="469"/>
    </location>
</feature>
<dbReference type="GO" id="GO:0009007">
    <property type="term" value="F:site-specific DNA-methyltransferase (adenine-specific) activity"/>
    <property type="evidence" value="ECO:0007669"/>
    <property type="project" value="UniProtKB-EC"/>
</dbReference>
<name>A0A7W6NDS7_9HYPH</name>
<dbReference type="InterPro" id="IPR029063">
    <property type="entry name" value="SAM-dependent_MTases_sf"/>
</dbReference>
<evidence type="ECO:0000256" key="3">
    <source>
        <dbReference type="ARBA" id="ARBA00047942"/>
    </source>
</evidence>
<evidence type="ECO:0000313" key="8">
    <source>
        <dbReference type="Proteomes" id="UP000547011"/>
    </source>
</evidence>
<dbReference type="GO" id="GO:0005694">
    <property type="term" value="C:chromosome"/>
    <property type="evidence" value="ECO:0007669"/>
    <property type="project" value="TreeGrafter"/>
</dbReference>
<comment type="caution">
    <text evidence="7">The sequence shown here is derived from an EMBL/GenBank/DDBJ whole genome shotgun (WGS) entry which is preliminary data.</text>
</comment>
<feature type="domain" description="ParB-like N-terminal" evidence="6">
    <location>
        <begin position="25"/>
        <end position="111"/>
    </location>
</feature>
<dbReference type="PIRSF" id="PIRSF036758">
    <property type="entry name" value="Aden_M_ParB"/>
    <property type="match status" value="1"/>
</dbReference>
<keyword evidence="8" id="KW-1185">Reference proteome</keyword>
<dbReference type="GO" id="GO:0032259">
    <property type="term" value="P:methylation"/>
    <property type="evidence" value="ECO:0007669"/>
    <property type="project" value="UniProtKB-KW"/>
</dbReference>
<dbReference type="Gene3D" id="3.40.50.150">
    <property type="entry name" value="Vaccinia Virus protein VP39"/>
    <property type="match status" value="1"/>
</dbReference>
<evidence type="ECO:0000259" key="6">
    <source>
        <dbReference type="SMART" id="SM00470"/>
    </source>
</evidence>
<dbReference type="CDD" id="cd16403">
    <property type="entry name" value="ParB_N_like_MT"/>
    <property type="match status" value="1"/>
</dbReference>
<evidence type="ECO:0000256" key="5">
    <source>
        <dbReference type="SAM" id="MobiDB-lite"/>
    </source>
</evidence>
<dbReference type="InterPro" id="IPR003115">
    <property type="entry name" value="ParB_N"/>
</dbReference>
<dbReference type="RefSeq" id="WP_183312775.1">
    <property type="nucleotide sequence ID" value="NZ_JACIEW010000017.1"/>
</dbReference>
<dbReference type="EMBL" id="JACIEW010000017">
    <property type="protein sequence ID" value="MBB4054041.1"/>
    <property type="molecule type" value="Genomic_DNA"/>
</dbReference>
<dbReference type="InterPro" id="IPR002941">
    <property type="entry name" value="DNA_methylase_N4/N6"/>
</dbReference>
<comment type="similarity">
    <text evidence="4">Belongs to the N(4)/N(6)-methyltransferase family.</text>
</comment>
<dbReference type="Pfam" id="PF01555">
    <property type="entry name" value="N6_N4_Mtase"/>
    <property type="match status" value="1"/>
</dbReference>
<protein>
    <recommendedName>
        <fullName evidence="4">Methyltransferase</fullName>
        <ecNumber evidence="4">2.1.1.-</ecNumber>
    </recommendedName>
</protein>
<evidence type="ECO:0000256" key="2">
    <source>
        <dbReference type="ARBA" id="ARBA00022679"/>
    </source>
</evidence>
<proteinExistence type="inferred from homology"/>
<dbReference type="Proteomes" id="UP000547011">
    <property type="component" value="Unassembled WGS sequence"/>
</dbReference>
<gene>
    <name evidence="7" type="ORF">GGR20_003713</name>
</gene>
<dbReference type="GO" id="GO:0007059">
    <property type="term" value="P:chromosome segregation"/>
    <property type="evidence" value="ECO:0007669"/>
    <property type="project" value="TreeGrafter"/>
</dbReference>
<organism evidence="7 8">
    <name type="scientific">Devosia subaequoris</name>
    <dbReference type="NCBI Taxonomy" id="395930"/>
    <lineage>
        <taxon>Bacteria</taxon>
        <taxon>Pseudomonadati</taxon>
        <taxon>Pseudomonadota</taxon>
        <taxon>Alphaproteobacteria</taxon>
        <taxon>Hyphomicrobiales</taxon>
        <taxon>Devosiaceae</taxon>
        <taxon>Devosia</taxon>
    </lineage>
</organism>
<dbReference type="Pfam" id="PF02195">
    <property type="entry name" value="ParB_N"/>
    <property type="match status" value="1"/>
</dbReference>
<dbReference type="AlphaFoldDB" id="A0A7W6NDS7"/>
<evidence type="ECO:0000256" key="1">
    <source>
        <dbReference type="ARBA" id="ARBA00022603"/>
    </source>
</evidence>
<dbReference type="GO" id="GO:0045881">
    <property type="term" value="P:positive regulation of sporulation resulting in formation of a cellular spore"/>
    <property type="evidence" value="ECO:0007669"/>
    <property type="project" value="TreeGrafter"/>
</dbReference>
<dbReference type="CDD" id="cd02440">
    <property type="entry name" value="AdoMet_MTases"/>
    <property type="match status" value="1"/>
</dbReference>
<evidence type="ECO:0000256" key="4">
    <source>
        <dbReference type="RuleBase" id="RU362026"/>
    </source>
</evidence>
<dbReference type="InterPro" id="IPR036086">
    <property type="entry name" value="ParB/Sulfiredoxin_sf"/>
</dbReference>
<dbReference type="InterPro" id="IPR050336">
    <property type="entry name" value="Chromosome_partition/occlusion"/>
</dbReference>